<feature type="modified residue" description="Glycine radical" evidence="10">
    <location>
        <position position="723"/>
    </location>
</feature>
<keyword evidence="5" id="KW-0808">Transferase</keyword>
<keyword evidence="15" id="KW-1185">Reference proteome</keyword>
<name>A0A150GYZ7_GONPE</name>
<comment type="catalytic activity">
    <reaction evidence="9">
        <text>formate + acetyl-CoA = pyruvate + CoA</text>
        <dbReference type="Rhea" id="RHEA:11844"/>
        <dbReference type="ChEBI" id="CHEBI:15361"/>
        <dbReference type="ChEBI" id="CHEBI:15740"/>
        <dbReference type="ChEBI" id="CHEBI:57287"/>
        <dbReference type="ChEBI" id="CHEBI:57288"/>
        <dbReference type="EC" id="2.3.1.54"/>
    </reaction>
</comment>
<evidence type="ECO:0000256" key="10">
    <source>
        <dbReference type="PROSITE-ProRule" id="PRU00493"/>
    </source>
</evidence>
<keyword evidence="7" id="KW-0119">Carbohydrate metabolism</keyword>
<evidence type="ECO:0000256" key="5">
    <source>
        <dbReference type="ARBA" id="ARBA00022679"/>
    </source>
</evidence>
<evidence type="ECO:0000256" key="6">
    <source>
        <dbReference type="ARBA" id="ARBA00022818"/>
    </source>
</evidence>
<evidence type="ECO:0000259" key="13">
    <source>
        <dbReference type="PROSITE" id="PS51554"/>
    </source>
</evidence>
<evidence type="ECO:0000256" key="8">
    <source>
        <dbReference type="ARBA" id="ARBA00023315"/>
    </source>
</evidence>
<dbReference type="Pfam" id="PF01228">
    <property type="entry name" value="Gly_radical"/>
    <property type="match status" value="1"/>
</dbReference>
<dbReference type="OrthoDB" id="10256780at2759"/>
<evidence type="ECO:0000313" key="15">
    <source>
        <dbReference type="Proteomes" id="UP000075714"/>
    </source>
</evidence>
<dbReference type="PIRSF" id="PIRSF000379">
    <property type="entry name" value="For_Ac_trans_1"/>
    <property type="match status" value="1"/>
</dbReference>
<reference evidence="15" key="1">
    <citation type="journal article" date="2016" name="Nat. Commun.">
        <title>The Gonium pectorale genome demonstrates co-option of cell cycle regulation during the evolution of multicellularity.</title>
        <authorList>
            <person name="Hanschen E.R."/>
            <person name="Marriage T.N."/>
            <person name="Ferris P.J."/>
            <person name="Hamaji T."/>
            <person name="Toyoda A."/>
            <person name="Fujiyama A."/>
            <person name="Neme R."/>
            <person name="Noguchi H."/>
            <person name="Minakuchi Y."/>
            <person name="Suzuki M."/>
            <person name="Kawai-Toyooka H."/>
            <person name="Smith D.R."/>
            <person name="Sparks H."/>
            <person name="Anderson J."/>
            <person name="Bakaric R."/>
            <person name="Luria V."/>
            <person name="Karger A."/>
            <person name="Kirschner M.W."/>
            <person name="Durand P.M."/>
            <person name="Michod R.E."/>
            <person name="Nozaki H."/>
            <person name="Olson B.J."/>
        </authorList>
    </citation>
    <scope>NUCLEOTIDE SEQUENCE [LARGE SCALE GENOMIC DNA]</scope>
    <source>
        <strain evidence="15">NIES-2863</strain>
    </source>
</reference>
<dbReference type="GO" id="GO:0005829">
    <property type="term" value="C:cytosol"/>
    <property type="evidence" value="ECO:0007669"/>
    <property type="project" value="TreeGrafter"/>
</dbReference>
<dbReference type="AlphaFoldDB" id="A0A150GYZ7"/>
<dbReference type="SUPFAM" id="SSF51998">
    <property type="entry name" value="PFL-like glycyl radical enzymes"/>
    <property type="match status" value="1"/>
</dbReference>
<evidence type="ECO:0000256" key="3">
    <source>
        <dbReference type="ARBA" id="ARBA00013214"/>
    </source>
</evidence>
<evidence type="ECO:0000256" key="4">
    <source>
        <dbReference type="ARBA" id="ARBA00022490"/>
    </source>
</evidence>
<dbReference type="EMBL" id="LSYV01000004">
    <property type="protein sequence ID" value="KXZ55137.1"/>
    <property type="molecule type" value="Genomic_DNA"/>
</dbReference>
<dbReference type="Gene3D" id="3.20.70.20">
    <property type="match status" value="1"/>
</dbReference>
<gene>
    <name evidence="14" type="ORF">GPECTOR_3g288</name>
</gene>
<dbReference type="InterPro" id="IPR005949">
    <property type="entry name" value="Form_AcTrfase"/>
</dbReference>
<evidence type="ECO:0000256" key="1">
    <source>
        <dbReference type="ARBA" id="ARBA00004496"/>
    </source>
</evidence>
<dbReference type="InterPro" id="IPR001150">
    <property type="entry name" value="Gly_radical"/>
</dbReference>
<dbReference type="PANTHER" id="PTHR30191:SF0">
    <property type="entry name" value="FORMATE ACETYLTRANSFERASE 1"/>
    <property type="match status" value="1"/>
</dbReference>
<feature type="domain" description="PFL" evidence="13">
    <location>
        <begin position="1"/>
        <end position="617"/>
    </location>
</feature>
<feature type="region of interest" description="Disordered" evidence="11">
    <location>
        <begin position="608"/>
        <end position="634"/>
    </location>
</feature>
<evidence type="ECO:0000256" key="2">
    <source>
        <dbReference type="ARBA" id="ARBA00008375"/>
    </source>
</evidence>
<dbReference type="PROSITE" id="PS00850">
    <property type="entry name" value="GLY_RADICAL_1"/>
    <property type="match status" value="1"/>
</dbReference>
<evidence type="ECO:0000256" key="9">
    <source>
        <dbReference type="ARBA" id="ARBA00049029"/>
    </source>
</evidence>
<proteinExistence type="inferred from homology"/>
<keyword evidence="6 10" id="KW-0556">Organic radical</keyword>
<dbReference type="InterPro" id="IPR050244">
    <property type="entry name" value="Auton_GlycylRad_Cofactor"/>
</dbReference>
<comment type="caution">
    <text evidence="14">The sequence shown here is derived from an EMBL/GenBank/DDBJ whole genome shotgun (WGS) entry which is preliminary data.</text>
</comment>
<comment type="similarity">
    <text evidence="2">Belongs to the glycyl radical enzyme (GRE) family. PFL subfamily.</text>
</comment>
<sequence length="748" mass="83360">MAAFVPSAVFSSDVRDRRRQKKLAAYKRNWKPYYGDASFLAGPTERTQTLWSELRRLIMKELEKGVLDVDPSKPSTIAGFGPGYLDKELEQVVGLQTDAPLKRAIKPLGGINMVKAALESYGYTPDPEVERLYTSVRKTHNSGVFDAYTDEMRAARKSGILTGLPDGYGRGRIIGDYRRVALYGVDALIAAKKTDLKHNLLGVMDEEKIRLREEVNEQIRALNELKQMAAAYGFDISKPAKNAREAVQWLYFAYLAAVKEQDGAAMSLGRIDAFLDTYFERDLASGALTEVEAQELIDHFVMKLRIVRHLRTPEYNALFAGDPTWVTCVLGGTDAAGNPMVTKTSFRMLNTLYNLGPAPEPNLTILWNENLPQHFKDFCSKVSLDTSSIQYESDSLMSRLFGSDYSIACCVSAMRVGKDMQYFGARANLPKLLLYVLNQGRDEVTGDQVGPKFAPVRNKDAPLDYEEVEAKLEDGMEWLASLYTNTMNIIHYMHDKYNYERIEMALHDTHVRRLLAFGISGLSVVADSLSAIKHAKVTPVYDERGIMTNFVIDGSFPKYGNDDDRVDSIAEWVASTFSQKLSKQHTYRNSIPTLSVLTITSNVVYGKKTGSTPDGRKKGEPFAPGANPMHGRDTHGALASLNSVAKLPYTSCLDGISNTFTLVPEVLGKGGEAERASNLSNILDGYFANGGHHINVNVLRRDMLMDAVEHPEKYPGLTIRVSGYAVHFARLTREQQLEVIARTFHDTM</sequence>
<dbReference type="InterPro" id="IPR019777">
    <property type="entry name" value="Form_AcTrfase_GR_CS"/>
</dbReference>
<accession>A0A150GYZ7</accession>
<feature type="domain" description="Glycine radical" evidence="12">
    <location>
        <begin position="624"/>
        <end position="748"/>
    </location>
</feature>
<dbReference type="PROSITE" id="PS51149">
    <property type="entry name" value="GLY_RADICAL_2"/>
    <property type="match status" value="1"/>
</dbReference>
<dbReference type="InterPro" id="IPR004184">
    <property type="entry name" value="PFL_dom"/>
</dbReference>
<evidence type="ECO:0000256" key="11">
    <source>
        <dbReference type="SAM" id="MobiDB-lite"/>
    </source>
</evidence>
<dbReference type="EC" id="2.3.1.54" evidence="3"/>
<evidence type="ECO:0000259" key="12">
    <source>
        <dbReference type="PROSITE" id="PS51149"/>
    </source>
</evidence>
<keyword evidence="4" id="KW-0963">Cytoplasm</keyword>
<comment type="subcellular location">
    <subcellularLocation>
        <location evidence="1">Cytoplasm</location>
    </subcellularLocation>
</comment>
<dbReference type="GO" id="GO:0005975">
    <property type="term" value="P:carbohydrate metabolic process"/>
    <property type="evidence" value="ECO:0007669"/>
    <property type="project" value="InterPro"/>
</dbReference>
<dbReference type="PANTHER" id="PTHR30191">
    <property type="entry name" value="FORMATE ACETYLTRANSFERASE"/>
    <property type="match status" value="1"/>
</dbReference>
<dbReference type="PROSITE" id="PS51554">
    <property type="entry name" value="PFL"/>
    <property type="match status" value="1"/>
</dbReference>
<protein>
    <recommendedName>
        <fullName evidence="3">formate C-acetyltransferase</fullName>
        <ecNumber evidence="3">2.3.1.54</ecNumber>
    </recommendedName>
</protein>
<organism evidence="14 15">
    <name type="scientific">Gonium pectorale</name>
    <name type="common">Green alga</name>
    <dbReference type="NCBI Taxonomy" id="33097"/>
    <lineage>
        <taxon>Eukaryota</taxon>
        <taxon>Viridiplantae</taxon>
        <taxon>Chlorophyta</taxon>
        <taxon>core chlorophytes</taxon>
        <taxon>Chlorophyceae</taxon>
        <taxon>CS clade</taxon>
        <taxon>Chlamydomonadales</taxon>
        <taxon>Volvocaceae</taxon>
        <taxon>Gonium</taxon>
    </lineage>
</organism>
<dbReference type="Pfam" id="PF02901">
    <property type="entry name" value="PFL-like"/>
    <property type="match status" value="1"/>
</dbReference>
<dbReference type="CDD" id="cd01678">
    <property type="entry name" value="PFL1"/>
    <property type="match status" value="1"/>
</dbReference>
<dbReference type="GO" id="GO:0008861">
    <property type="term" value="F:formate C-acetyltransferase activity"/>
    <property type="evidence" value="ECO:0007669"/>
    <property type="project" value="UniProtKB-EC"/>
</dbReference>
<dbReference type="STRING" id="33097.A0A150GYZ7"/>
<dbReference type="Proteomes" id="UP000075714">
    <property type="component" value="Unassembled WGS sequence"/>
</dbReference>
<keyword evidence="8" id="KW-0012">Acyltransferase</keyword>
<evidence type="ECO:0000313" key="14">
    <source>
        <dbReference type="EMBL" id="KXZ55137.1"/>
    </source>
</evidence>
<evidence type="ECO:0000256" key="7">
    <source>
        <dbReference type="ARBA" id="ARBA00023277"/>
    </source>
</evidence>
<dbReference type="NCBIfam" id="TIGR01255">
    <property type="entry name" value="pyr_form_ly_1"/>
    <property type="match status" value="1"/>
</dbReference>